<proteinExistence type="predicted"/>
<dbReference type="InParanoid" id="A0A059BA24"/>
<protein>
    <submittedName>
        <fullName evidence="2">Uncharacterized protein</fullName>
    </submittedName>
</protein>
<sequence>MAKHRREKILRESQAKMMKMVGLGVDANPMTNLHIRKPKTICTKIINLSEKGVVSRAMSTAKVHSQVNAQPQSYQISAAPRKQIAVTPKPLLQPKATSQRQSYHATVAPPKHVAMKPTTLSQPWASSQTQSSQAIIAHKHLALKRKALSQPQANSKAQSSQATIAQKHLGLKRKAPSQSQASSQSQSSRATFPPQKHVAIKSKPLSQPQAQSSQATTTPLKPIAVRPYIRKSTRILNQVKAQPTRPPETIIFD</sequence>
<dbReference type="Gramene" id="KCW62510">
    <property type="protein sequence ID" value="KCW62510"/>
    <property type="gene ID" value="EUGRSUZ_H05151"/>
</dbReference>
<feature type="compositionally biased region" description="Polar residues" evidence="1">
    <location>
        <begin position="95"/>
        <end position="104"/>
    </location>
</feature>
<dbReference type="EMBL" id="KK198760">
    <property type="protein sequence ID" value="KCW62510.1"/>
    <property type="molecule type" value="Genomic_DNA"/>
</dbReference>
<evidence type="ECO:0000313" key="2">
    <source>
        <dbReference type="EMBL" id="KCW62510.1"/>
    </source>
</evidence>
<organism evidence="2">
    <name type="scientific">Eucalyptus grandis</name>
    <name type="common">Flooded gum</name>
    <dbReference type="NCBI Taxonomy" id="71139"/>
    <lineage>
        <taxon>Eukaryota</taxon>
        <taxon>Viridiplantae</taxon>
        <taxon>Streptophyta</taxon>
        <taxon>Embryophyta</taxon>
        <taxon>Tracheophyta</taxon>
        <taxon>Spermatophyta</taxon>
        <taxon>Magnoliopsida</taxon>
        <taxon>eudicotyledons</taxon>
        <taxon>Gunneridae</taxon>
        <taxon>Pentapetalae</taxon>
        <taxon>rosids</taxon>
        <taxon>malvids</taxon>
        <taxon>Myrtales</taxon>
        <taxon>Myrtaceae</taxon>
        <taxon>Myrtoideae</taxon>
        <taxon>Eucalypteae</taxon>
        <taxon>Eucalyptus</taxon>
    </lineage>
</organism>
<evidence type="ECO:0000256" key="1">
    <source>
        <dbReference type="SAM" id="MobiDB-lite"/>
    </source>
</evidence>
<dbReference type="AlphaFoldDB" id="A0A059BA24"/>
<feature type="region of interest" description="Disordered" evidence="1">
    <location>
        <begin position="94"/>
        <end position="113"/>
    </location>
</feature>
<feature type="region of interest" description="Disordered" evidence="1">
    <location>
        <begin position="168"/>
        <end position="225"/>
    </location>
</feature>
<feature type="compositionally biased region" description="Low complexity" evidence="1">
    <location>
        <begin position="201"/>
        <end position="220"/>
    </location>
</feature>
<reference evidence="2" key="1">
    <citation type="submission" date="2013-07" db="EMBL/GenBank/DDBJ databases">
        <title>The genome of Eucalyptus grandis.</title>
        <authorList>
            <person name="Schmutz J."/>
            <person name="Hayes R."/>
            <person name="Myburg A."/>
            <person name="Tuskan G."/>
            <person name="Grattapaglia D."/>
            <person name="Rokhsar D.S."/>
        </authorList>
    </citation>
    <scope>NUCLEOTIDE SEQUENCE</scope>
    <source>
        <tissue evidence="2">Leaf extractions</tissue>
    </source>
</reference>
<gene>
    <name evidence="2" type="ORF">EUGRSUZ_H05151</name>
</gene>
<accession>A0A059BA24</accession>
<feature type="compositionally biased region" description="Low complexity" evidence="1">
    <location>
        <begin position="177"/>
        <end position="188"/>
    </location>
</feature>
<name>A0A059BA24_EUCGR</name>